<keyword evidence="2" id="KW-1003">Cell membrane</keyword>
<evidence type="ECO:0000256" key="1">
    <source>
        <dbReference type="ARBA" id="ARBA00004651"/>
    </source>
</evidence>
<dbReference type="EMBL" id="AYKH01000017">
    <property type="protein sequence ID" value="ROO26926.1"/>
    <property type="molecule type" value="Genomic_DNA"/>
</dbReference>
<reference evidence="7 8" key="1">
    <citation type="submission" date="2013-10" db="EMBL/GenBank/DDBJ databases">
        <title>Salinisphaera orenii MK-B5 Genome Sequencing.</title>
        <authorList>
            <person name="Lai Q."/>
            <person name="Li C."/>
            <person name="Shao Z."/>
        </authorList>
    </citation>
    <scope>NUCLEOTIDE SEQUENCE [LARGE SCALE GENOMIC DNA]</scope>
    <source>
        <strain evidence="7 8">MK-B5</strain>
    </source>
</reference>
<dbReference type="Pfam" id="PF03899">
    <property type="entry name" value="ATP-synt_I"/>
    <property type="match status" value="1"/>
</dbReference>
<evidence type="ECO:0000313" key="7">
    <source>
        <dbReference type="EMBL" id="ROO26926.1"/>
    </source>
</evidence>
<dbReference type="Proteomes" id="UP000283993">
    <property type="component" value="Unassembled WGS sequence"/>
</dbReference>
<keyword evidence="5 6" id="KW-0472">Membrane</keyword>
<sequence length="116" mass="12396">MSLAFAVLGAQLTMGLVCAAGFGGLRGADAAAAAFFGAIVAAVPGFWMALWMLPRRRAIDARKMARAFYMGEFGKLGLTVGLFFAAALLFGQQFLPLLVTYVACLACYWLALMMTR</sequence>
<comment type="subcellular location">
    <subcellularLocation>
        <location evidence="1">Cell membrane</location>
        <topology evidence="1">Multi-pass membrane protein</topology>
    </subcellularLocation>
</comment>
<proteinExistence type="predicted"/>
<accession>A0A423PMU3</accession>
<keyword evidence="3 6" id="KW-0812">Transmembrane</keyword>
<evidence type="ECO:0000256" key="4">
    <source>
        <dbReference type="ARBA" id="ARBA00022989"/>
    </source>
</evidence>
<dbReference type="InterPro" id="IPR005598">
    <property type="entry name" value="ATP_synth_I"/>
</dbReference>
<feature type="transmembrane region" description="Helical" evidence="6">
    <location>
        <begin position="73"/>
        <end position="91"/>
    </location>
</feature>
<protein>
    <submittedName>
        <fullName evidence="7">ATP synthase I</fullName>
    </submittedName>
</protein>
<evidence type="ECO:0000256" key="3">
    <source>
        <dbReference type="ARBA" id="ARBA00022692"/>
    </source>
</evidence>
<evidence type="ECO:0000313" key="8">
    <source>
        <dbReference type="Proteomes" id="UP000283993"/>
    </source>
</evidence>
<evidence type="ECO:0000256" key="5">
    <source>
        <dbReference type="ARBA" id="ARBA00023136"/>
    </source>
</evidence>
<evidence type="ECO:0000256" key="6">
    <source>
        <dbReference type="SAM" id="Phobius"/>
    </source>
</evidence>
<feature type="transmembrane region" description="Helical" evidence="6">
    <location>
        <begin position="35"/>
        <end position="53"/>
    </location>
</feature>
<dbReference type="GO" id="GO:0005886">
    <property type="term" value="C:plasma membrane"/>
    <property type="evidence" value="ECO:0007669"/>
    <property type="project" value="UniProtKB-SubCell"/>
</dbReference>
<dbReference type="AlphaFoldDB" id="A0A423PMU3"/>
<gene>
    <name evidence="7" type="ORF">SAOR_09725</name>
</gene>
<evidence type="ECO:0000256" key="2">
    <source>
        <dbReference type="ARBA" id="ARBA00022475"/>
    </source>
</evidence>
<keyword evidence="4 6" id="KW-1133">Transmembrane helix</keyword>
<comment type="caution">
    <text evidence="7">The sequence shown here is derived from an EMBL/GenBank/DDBJ whole genome shotgun (WGS) entry which is preliminary data.</text>
</comment>
<name>A0A423PMU3_9GAMM</name>
<feature type="transmembrane region" description="Helical" evidence="6">
    <location>
        <begin position="97"/>
        <end position="115"/>
    </location>
</feature>
<keyword evidence="8" id="KW-1185">Reference proteome</keyword>
<organism evidence="7 8">
    <name type="scientific">Salinisphaera orenii MK-B5</name>
    <dbReference type="NCBI Taxonomy" id="856730"/>
    <lineage>
        <taxon>Bacteria</taxon>
        <taxon>Pseudomonadati</taxon>
        <taxon>Pseudomonadota</taxon>
        <taxon>Gammaproteobacteria</taxon>
        <taxon>Salinisphaerales</taxon>
        <taxon>Salinisphaeraceae</taxon>
        <taxon>Salinisphaera</taxon>
    </lineage>
</organism>